<dbReference type="Proteomes" id="UP000253891">
    <property type="component" value="Unassembled WGS sequence"/>
</dbReference>
<dbReference type="AlphaFoldDB" id="A0A0K8MG06"/>
<evidence type="ECO:0000313" key="3">
    <source>
        <dbReference type="Proteomes" id="UP000253891"/>
    </source>
</evidence>
<dbReference type="PANTHER" id="PTHR37305">
    <property type="entry name" value="INTEGRAL MEMBRANE PROTEIN-RELATED"/>
    <property type="match status" value="1"/>
</dbReference>
<feature type="transmembrane region" description="Helical" evidence="1">
    <location>
        <begin position="136"/>
        <end position="158"/>
    </location>
</feature>
<organism evidence="2 3">
    <name type="scientific">Fructobacillus ficulneus</name>
    <dbReference type="NCBI Taxonomy" id="157463"/>
    <lineage>
        <taxon>Bacteria</taxon>
        <taxon>Bacillati</taxon>
        <taxon>Bacillota</taxon>
        <taxon>Bacilli</taxon>
        <taxon>Lactobacillales</taxon>
        <taxon>Lactobacillaceae</taxon>
        <taxon>Fructobacillus</taxon>
    </lineage>
</organism>
<keyword evidence="1" id="KW-1133">Transmembrane helix</keyword>
<feature type="transmembrane region" description="Helical" evidence="1">
    <location>
        <begin position="227"/>
        <end position="249"/>
    </location>
</feature>
<dbReference type="OrthoDB" id="2295852at2"/>
<protein>
    <recommendedName>
        <fullName evidence="4">ABC transporter permease</fullName>
    </recommendedName>
</protein>
<keyword evidence="1" id="KW-0472">Membrane</keyword>
<feature type="transmembrane region" description="Helical" evidence="1">
    <location>
        <begin position="90"/>
        <end position="116"/>
    </location>
</feature>
<name>A0A0K8MG06_9LACO</name>
<dbReference type="PANTHER" id="PTHR37305:SF1">
    <property type="entry name" value="MEMBRANE PROTEIN"/>
    <property type="match status" value="1"/>
</dbReference>
<evidence type="ECO:0000256" key="1">
    <source>
        <dbReference type="SAM" id="Phobius"/>
    </source>
</evidence>
<evidence type="ECO:0000313" key="2">
    <source>
        <dbReference type="EMBL" id="GAO99133.1"/>
    </source>
</evidence>
<dbReference type="Pfam" id="PF12730">
    <property type="entry name" value="ABC2_membrane_4"/>
    <property type="match status" value="1"/>
</dbReference>
<accession>A0A0K8MG06</accession>
<feature type="transmembrane region" description="Helical" evidence="1">
    <location>
        <begin position="18"/>
        <end position="37"/>
    </location>
</feature>
<evidence type="ECO:0008006" key="4">
    <source>
        <dbReference type="Google" id="ProtNLM"/>
    </source>
</evidence>
<keyword evidence="3" id="KW-1185">Reference proteome</keyword>
<proteinExistence type="predicted"/>
<gene>
    <name evidence="2" type="ORF">FFIC_030130</name>
</gene>
<feature type="transmembrane region" description="Helical" evidence="1">
    <location>
        <begin position="49"/>
        <end position="69"/>
    </location>
</feature>
<dbReference type="RefSeq" id="WP_061992567.1">
    <property type="nucleotide sequence ID" value="NZ_DF967980.1"/>
</dbReference>
<dbReference type="EMBL" id="DF967980">
    <property type="protein sequence ID" value="GAO99133.1"/>
    <property type="molecule type" value="Genomic_DNA"/>
</dbReference>
<feature type="transmembrane region" description="Helical" evidence="1">
    <location>
        <begin position="165"/>
        <end position="189"/>
    </location>
</feature>
<reference evidence="2 3" key="1">
    <citation type="journal article" date="2015" name="BMC Genomics">
        <title>Comparative genomics of Fructobacillus spp. and Leuconostoc spp. reveals niche-specific evolution of Fructobacillus spp.</title>
        <authorList>
            <person name="Endo A."/>
            <person name="Tanizawa Y."/>
            <person name="Tanaka N."/>
            <person name="Maeno S."/>
            <person name="Kumar H."/>
            <person name="Shiwa Y."/>
            <person name="Okada S."/>
            <person name="Yoshikawa H."/>
            <person name="Dicks L."/>
            <person name="Nakagawa J."/>
            <person name="Arita M."/>
        </authorList>
    </citation>
    <scope>NUCLEOTIDE SEQUENCE [LARGE SCALE GENOMIC DNA]</scope>
    <source>
        <strain evidence="2 3">JCM 12225</strain>
    </source>
</reference>
<sequence length="254" mass="27956">MFTLLKQEAMKAWKQNRVYIWAILVFLVPIIIIPLFIPANTQSVAYGSFGGSGIIISVAGAVLPALTFSQEFTFGTIRPLLSRQYSRLQIFISKLITVLAEYILLIAIAFAGTMLGRQIYIGMHGSSQTSINFGDFFFAMLMEVVGGVFLIGVVILVSNIAKSSAAAISLGIVMSVATPILAAITTYLVKFWDGFKWNPLTILQGVQTYDNSAATKLDLHDYFGTGMWVVFLVYAVYLVLLYGIAFSIFNRRSV</sequence>
<keyword evidence="1" id="KW-0812">Transmembrane</keyword>
<dbReference type="STRING" id="157463.GCA_001047075_00037"/>